<dbReference type="InterPro" id="IPR017441">
    <property type="entry name" value="Protein_kinase_ATP_BS"/>
</dbReference>
<dbReference type="Gene3D" id="3.30.200.20">
    <property type="entry name" value="Phosphorylase Kinase, domain 1"/>
    <property type="match status" value="1"/>
</dbReference>
<comment type="catalytic activity">
    <reaction evidence="7">
        <text>L-threonyl-[protein] + ATP = O-phospho-L-threonyl-[protein] + ADP + H(+)</text>
        <dbReference type="Rhea" id="RHEA:46608"/>
        <dbReference type="Rhea" id="RHEA-COMP:11060"/>
        <dbReference type="Rhea" id="RHEA-COMP:11605"/>
        <dbReference type="ChEBI" id="CHEBI:15378"/>
        <dbReference type="ChEBI" id="CHEBI:30013"/>
        <dbReference type="ChEBI" id="CHEBI:30616"/>
        <dbReference type="ChEBI" id="CHEBI:61977"/>
        <dbReference type="ChEBI" id="CHEBI:456216"/>
        <dbReference type="EC" id="2.7.11.1"/>
    </reaction>
</comment>
<evidence type="ECO:0000256" key="8">
    <source>
        <dbReference type="ARBA" id="ARBA00048679"/>
    </source>
</evidence>
<feature type="region of interest" description="Disordered" evidence="10">
    <location>
        <begin position="588"/>
        <end position="607"/>
    </location>
</feature>
<proteinExistence type="predicted"/>
<evidence type="ECO:0000259" key="11">
    <source>
        <dbReference type="PROSITE" id="PS50011"/>
    </source>
</evidence>
<gene>
    <name evidence="12" type="ORF">VKT23_008764</name>
</gene>
<evidence type="ECO:0000313" key="12">
    <source>
        <dbReference type="EMBL" id="KAK7460835.1"/>
    </source>
</evidence>
<dbReference type="Gene3D" id="1.10.510.10">
    <property type="entry name" value="Transferase(Phosphotransferase) domain 1"/>
    <property type="match status" value="1"/>
</dbReference>
<name>A0ABR1JGL1_9AGAR</name>
<dbReference type="SUPFAM" id="SSF56112">
    <property type="entry name" value="Protein kinase-like (PK-like)"/>
    <property type="match status" value="1"/>
</dbReference>
<keyword evidence="4 9" id="KW-0547">Nucleotide-binding</keyword>
<dbReference type="InterPro" id="IPR050236">
    <property type="entry name" value="Ser_Thr_kinase_AGC"/>
</dbReference>
<accession>A0ABR1JGL1</accession>
<reference evidence="12 13" key="1">
    <citation type="submission" date="2024-01" db="EMBL/GenBank/DDBJ databases">
        <title>A draft genome for the cacao thread blight pathogen Marasmiellus scandens.</title>
        <authorList>
            <person name="Baruah I.K."/>
            <person name="Leung J."/>
            <person name="Bukari Y."/>
            <person name="Amoako-Attah I."/>
            <person name="Meinhardt L.W."/>
            <person name="Bailey B.A."/>
            <person name="Cohen S.P."/>
        </authorList>
    </citation>
    <scope>NUCLEOTIDE SEQUENCE [LARGE SCALE GENOMIC DNA]</scope>
    <source>
        <strain evidence="12 13">GH-19</strain>
    </source>
</reference>
<feature type="compositionally biased region" description="Polar residues" evidence="10">
    <location>
        <begin position="1214"/>
        <end position="1237"/>
    </location>
</feature>
<dbReference type="PROSITE" id="PS50011">
    <property type="entry name" value="PROTEIN_KINASE_DOM"/>
    <property type="match status" value="1"/>
</dbReference>
<evidence type="ECO:0000256" key="4">
    <source>
        <dbReference type="ARBA" id="ARBA00022741"/>
    </source>
</evidence>
<comment type="caution">
    <text evidence="12">The sequence shown here is derived from an EMBL/GenBank/DDBJ whole genome shotgun (WGS) entry which is preliminary data.</text>
</comment>
<feature type="region of interest" description="Disordered" evidence="10">
    <location>
        <begin position="926"/>
        <end position="976"/>
    </location>
</feature>
<feature type="domain" description="Protein kinase" evidence="11">
    <location>
        <begin position="132"/>
        <end position="465"/>
    </location>
</feature>
<evidence type="ECO:0000256" key="2">
    <source>
        <dbReference type="ARBA" id="ARBA00022527"/>
    </source>
</evidence>
<evidence type="ECO:0000256" key="7">
    <source>
        <dbReference type="ARBA" id="ARBA00047899"/>
    </source>
</evidence>
<feature type="compositionally biased region" description="Polar residues" evidence="10">
    <location>
        <begin position="590"/>
        <end position="600"/>
    </location>
</feature>
<dbReference type="InterPro" id="IPR008271">
    <property type="entry name" value="Ser/Thr_kinase_AS"/>
</dbReference>
<feature type="region of interest" description="Disordered" evidence="10">
    <location>
        <begin position="1091"/>
        <end position="1123"/>
    </location>
</feature>
<dbReference type="EC" id="2.7.11.1" evidence="1"/>
<feature type="compositionally biased region" description="Low complexity" evidence="10">
    <location>
        <begin position="525"/>
        <end position="540"/>
    </location>
</feature>
<keyword evidence="2" id="KW-0723">Serine/threonine-protein kinase</keyword>
<dbReference type="InterPro" id="IPR011009">
    <property type="entry name" value="Kinase-like_dom_sf"/>
</dbReference>
<dbReference type="PROSITE" id="PS00107">
    <property type="entry name" value="PROTEIN_KINASE_ATP"/>
    <property type="match status" value="1"/>
</dbReference>
<feature type="region of interest" description="Disordered" evidence="10">
    <location>
        <begin position="729"/>
        <end position="756"/>
    </location>
</feature>
<feature type="compositionally biased region" description="Polar residues" evidence="10">
    <location>
        <begin position="962"/>
        <end position="971"/>
    </location>
</feature>
<feature type="compositionally biased region" description="Polar residues" evidence="10">
    <location>
        <begin position="1042"/>
        <end position="1060"/>
    </location>
</feature>
<dbReference type="PROSITE" id="PS00108">
    <property type="entry name" value="PROTEIN_KINASE_ST"/>
    <property type="match status" value="1"/>
</dbReference>
<keyword evidence="6 9" id="KW-0067">ATP-binding</keyword>
<evidence type="ECO:0000256" key="1">
    <source>
        <dbReference type="ARBA" id="ARBA00012513"/>
    </source>
</evidence>
<protein>
    <recommendedName>
        <fullName evidence="1">non-specific serine/threonine protein kinase</fullName>
        <ecNumber evidence="1">2.7.11.1</ecNumber>
    </recommendedName>
</protein>
<keyword evidence="5" id="KW-0418">Kinase</keyword>
<dbReference type="EMBL" id="JBANRG010000014">
    <property type="protein sequence ID" value="KAK7460835.1"/>
    <property type="molecule type" value="Genomic_DNA"/>
</dbReference>
<sequence length="1277" mass="139726">MGLTDQEAVEAFCQSTSAQLTVSPLFSSFSDSPFFPRNSPFTKSHKKPQHSFKASYTSISLSRHASSRQSSSLSPPRRRISSLPLIASFRPRCFYSQQKISPSSTQQSLNSLPSPITSALDPAISSRSISSFELVGTIGCGAYGKVLLGRLASTSSASSCKLSAIKVLRKTDMEKYGTEEVKRELRTLRWIREQASSSVNFLQGMYESFQSEQFVFMVLEYHPVSLENHEVTSRLRLTSSQASDLSSCSLPSSLEDFNRPQRNVLSSLRILAAELVLGLTFLHDNGIVHQDLKPANILVSSSGHVVISDFGASALLPFSFDYEDFPVDTLGFEPKKTFHSIVLQSNAFIPLTPLYAAPEIRQIDTVGHVIYNQKVDWWSLGVTLYELATGTVPFIVHSTAGTSIRERFWRRTEGDFSLTFGELEELVFSMDCVDQDHLEGFLKALLVDQPHDRLGDEDVKSHPFFEPISGLWDNIAALYYPPLPNPPSTALDPNVSLDMKADTSGAPDGSVSSSGFVEELSPVETWTLGLTGTDSTSLSTEEMVGELDDDYPSEEDQDLRTSIRSEEAQAQVRSGHEDYNAVDVVGCYTPESSENSSPTASDDAASELQPFPSTASLYHLADITAAASGINNEAHSNGEMEIEEMANAVVDDDPEIDEVLYLSSLMSRRSLSSRCSKARAAGCASFASHVPSGSHLSEAEEACIFSPRPPPESLVLTRAQSQRRYAGLAIPRSHSPLPLSPQPTSPSPRDTSNEPIQEFGASLKDNKMKRSWRRFSAPIIHISSPLPQRGSRFSLPHPKRLSFTSKPKNLPLSTAKKEKRRSAPATIVSPLVTSPGHSAVVSPSPLSSNLTFESNAYACMKIPYHAQSSVLETGIANVSCSPDTQETLSPQAVGYPPHELRRVQCRTPGQQFSEFDRLDGDVLSQSDSIRFPSASPLPPPSPAGDKLTVPRSRPRRSRAHTHSSVTSSRFSTPYLPLPNPYSPVPAGGASEWNWQRVQELPELVTLEERLTIEVLNAMDTRDRYDSDSQAARARCLSASGYGYNSPSYGTSRDTSRSKSMSAGKGRSATFGLGSAGRRATSMGLGMEFGYRRRDPVHEGGSIHGNTRVGSQSPQRSSRGHRRSSLLGLGLGLGLVKAERTPGQKNQMPQPSALAHDGRSQQVYNEHEDGLAVGPEPLQTQRSRRASLLGLGLGWASVRSKSQRRRSSNQYSSQMLKPTQTQWDPELVVSSSNSNSTWERVDGSEGNMTGKEMGSSLPTRSSFGKMWMKLKRMSKVRK</sequence>
<dbReference type="Proteomes" id="UP001498398">
    <property type="component" value="Unassembled WGS sequence"/>
</dbReference>
<keyword evidence="13" id="KW-1185">Reference proteome</keyword>
<dbReference type="PANTHER" id="PTHR24356">
    <property type="entry name" value="SERINE/THREONINE-PROTEIN KINASE"/>
    <property type="match status" value="1"/>
</dbReference>
<evidence type="ECO:0000256" key="6">
    <source>
        <dbReference type="ARBA" id="ARBA00022840"/>
    </source>
</evidence>
<organism evidence="12 13">
    <name type="scientific">Marasmiellus scandens</name>
    <dbReference type="NCBI Taxonomy" id="2682957"/>
    <lineage>
        <taxon>Eukaryota</taxon>
        <taxon>Fungi</taxon>
        <taxon>Dikarya</taxon>
        <taxon>Basidiomycota</taxon>
        <taxon>Agaricomycotina</taxon>
        <taxon>Agaricomycetes</taxon>
        <taxon>Agaricomycetidae</taxon>
        <taxon>Agaricales</taxon>
        <taxon>Marasmiineae</taxon>
        <taxon>Omphalotaceae</taxon>
        <taxon>Marasmiellus</taxon>
    </lineage>
</organism>
<feature type="region of interest" description="Disordered" evidence="10">
    <location>
        <begin position="1140"/>
        <end position="1162"/>
    </location>
</feature>
<feature type="compositionally biased region" description="Basic residues" evidence="10">
    <location>
        <begin position="952"/>
        <end position="961"/>
    </location>
</feature>
<feature type="region of interest" description="Disordered" evidence="10">
    <location>
        <begin position="1197"/>
        <end position="1261"/>
    </location>
</feature>
<evidence type="ECO:0000313" key="13">
    <source>
        <dbReference type="Proteomes" id="UP001498398"/>
    </source>
</evidence>
<feature type="region of interest" description="Disordered" evidence="10">
    <location>
        <begin position="490"/>
        <end position="561"/>
    </location>
</feature>
<feature type="region of interest" description="Disordered" evidence="10">
    <location>
        <begin position="788"/>
        <end position="824"/>
    </location>
</feature>
<dbReference type="InterPro" id="IPR000719">
    <property type="entry name" value="Prot_kinase_dom"/>
</dbReference>
<comment type="catalytic activity">
    <reaction evidence="8">
        <text>L-seryl-[protein] + ATP = O-phospho-L-seryl-[protein] + ADP + H(+)</text>
        <dbReference type="Rhea" id="RHEA:17989"/>
        <dbReference type="Rhea" id="RHEA-COMP:9863"/>
        <dbReference type="Rhea" id="RHEA-COMP:11604"/>
        <dbReference type="ChEBI" id="CHEBI:15378"/>
        <dbReference type="ChEBI" id="CHEBI:29999"/>
        <dbReference type="ChEBI" id="CHEBI:30616"/>
        <dbReference type="ChEBI" id="CHEBI:83421"/>
        <dbReference type="ChEBI" id="CHEBI:456216"/>
        <dbReference type="EC" id="2.7.11.1"/>
    </reaction>
</comment>
<keyword evidence="3" id="KW-0808">Transferase</keyword>
<feature type="compositionally biased region" description="Acidic residues" evidence="10">
    <location>
        <begin position="543"/>
        <end position="557"/>
    </location>
</feature>
<dbReference type="Pfam" id="PF00069">
    <property type="entry name" value="Pkinase"/>
    <property type="match status" value="1"/>
</dbReference>
<dbReference type="SMART" id="SM00220">
    <property type="entry name" value="S_TKc"/>
    <property type="match status" value="1"/>
</dbReference>
<evidence type="ECO:0000256" key="3">
    <source>
        <dbReference type="ARBA" id="ARBA00022679"/>
    </source>
</evidence>
<evidence type="ECO:0000256" key="9">
    <source>
        <dbReference type="PROSITE-ProRule" id="PRU10141"/>
    </source>
</evidence>
<evidence type="ECO:0000256" key="5">
    <source>
        <dbReference type="ARBA" id="ARBA00022777"/>
    </source>
</evidence>
<evidence type="ECO:0000256" key="10">
    <source>
        <dbReference type="SAM" id="MobiDB-lite"/>
    </source>
</evidence>
<dbReference type="PANTHER" id="PTHR24356:SF1">
    <property type="entry name" value="SERINE_THREONINE-PROTEIN KINASE GREATWALL"/>
    <property type="match status" value="1"/>
</dbReference>
<feature type="region of interest" description="Disordered" evidence="10">
    <location>
        <begin position="1042"/>
        <end position="1076"/>
    </location>
</feature>
<feature type="binding site" evidence="9">
    <location>
        <position position="166"/>
    </location>
    <ligand>
        <name>ATP</name>
        <dbReference type="ChEBI" id="CHEBI:30616"/>
    </ligand>
</feature>